<organism evidence="2 3">
    <name type="scientific">Oharaeibacter diazotrophicus</name>
    <dbReference type="NCBI Taxonomy" id="1920512"/>
    <lineage>
        <taxon>Bacteria</taxon>
        <taxon>Pseudomonadati</taxon>
        <taxon>Pseudomonadota</taxon>
        <taxon>Alphaproteobacteria</taxon>
        <taxon>Hyphomicrobiales</taxon>
        <taxon>Pleomorphomonadaceae</taxon>
        <taxon>Oharaeibacter</taxon>
    </lineage>
</organism>
<dbReference type="AlphaFoldDB" id="A0A4R6RLJ0"/>
<feature type="domain" description="DUF6455" evidence="1">
    <location>
        <begin position="28"/>
        <end position="92"/>
    </location>
</feature>
<dbReference type="InterPro" id="IPR045601">
    <property type="entry name" value="DUF6455"/>
</dbReference>
<protein>
    <recommendedName>
        <fullName evidence="1">DUF6455 domain-containing protein</fullName>
    </recommendedName>
</protein>
<evidence type="ECO:0000313" key="2">
    <source>
        <dbReference type="EMBL" id="TDP87400.1"/>
    </source>
</evidence>
<sequence length="98" mass="10473">MCADHDDTTERACGDDCPCRSAAAPEEMRRMVRALGVDGLLQDAERAEAGALCTTCTDRDVCRDWLDVAAIRGADHAPDFCLNGERFAALASEAPATI</sequence>
<dbReference type="Proteomes" id="UP000294547">
    <property type="component" value="Unassembled WGS sequence"/>
</dbReference>
<evidence type="ECO:0000313" key="3">
    <source>
        <dbReference type="Proteomes" id="UP000294547"/>
    </source>
</evidence>
<proteinExistence type="predicted"/>
<accession>A0A4R6RLJ0</accession>
<dbReference type="RefSeq" id="WP_126535485.1">
    <property type="nucleotide sequence ID" value="NZ_BSPM01000008.1"/>
</dbReference>
<dbReference type="EMBL" id="SNXY01000006">
    <property type="protein sequence ID" value="TDP87400.1"/>
    <property type="molecule type" value="Genomic_DNA"/>
</dbReference>
<dbReference type="Pfam" id="PF20056">
    <property type="entry name" value="DUF6455"/>
    <property type="match status" value="1"/>
</dbReference>
<name>A0A4R6RLJ0_9HYPH</name>
<keyword evidence="3" id="KW-1185">Reference proteome</keyword>
<evidence type="ECO:0000259" key="1">
    <source>
        <dbReference type="Pfam" id="PF20056"/>
    </source>
</evidence>
<comment type="caution">
    <text evidence="2">The sequence shown here is derived from an EMBL/GenBank/DDBJ whole genome shotgun (WGS) entry which is preliminary data.</text>
</comment>
<reference evidence="2 3" key="1">
    <citation type="submission" date="2019-03" db="EMBL/GenBank/DDBJ databases">
        <title>Genomic Encyclopedia of Type Strains, Phase IV (KMG-IV): sequencing the most valuable type-strain genomes for metagenomic binning, comparative biology and taxonomic classification.</title>
        <authorList>
            <person name="Goeker M."/>
        </authorList>
    </citation>
    <scope>NUCLEOTIDE SEQUENCE [LARGE SCALE GENOMIC DNA]</scope>
    <source>
        <strain evidence="2 3">DSM 102969</strain>
    </source>
</reference>
<dbReference type="OrthoDB" id="7961152at2"/>
<gene>
    <name evidence="2" type="ORF">EDD54_1294</name>
</gene>